<reference evidence="2" key="1">
    <citation type="journal article" date="2020" name="Nature">
        <title>Giant virus diversity and host interactions through global metagenomics.</title>
        <authorList>
            <person name="Schulz F."/>
            <person name="Roux S."/>
            <person name="Paez-Espino D."/>
            <person name="Jungbluth S."/>
            <person name="Walsh D.A."/>
            <person name="Denef V.J."/>
            <person name="McMahon K.D."/>
            <person name="Konstantinidis K.T."/>
            <person name="Eloe-Fadrosh E.A."/>
            <person name="Kyrpides N.C."/>
            <person name="Woyke T."/>
        </authorList>
    </citation>
    <scope>NUCLEOTIDE SEQUENCE</scope>
    <source>
        <strain evidence="2">GVMAG-M-3300024261-37</strain>
    </source>
</reference>
<name>A0A6C0IQL2_9ZZZZ</name>
<accession>A0A6C0IQL2</accession>
<evidence type="ECO:0000256" key="1">
    <source>
        <dbReference type="SAM" id="Phobius"/>
    </source>
</evidence>
<keyword evidence="1" id="KW-0812">Transmembrane</keyword>
<feature type="transmembrane region" description="Helical" evidence="1">
    <location>
        <begin position="7"/>
        <end position="28"/>
    </location>
</feature>
<dbReference type="InterPro" id="IPR036938">
    <property type="entry name" value="PAP2/HPO_sf"/>
</dbReference>
<evidence type="ECO:0008006" key="3">
    <source>
        <dbReference type="Google" id="ProtNLM"/>
    </source>
</evidence>
<evidence type="ECO:0000313" key="2">
    <source>
        <dbReference type="EMBL" id="QHT95282.1"/>
    </source>
</evidence>
<dbReference type="SUPFAM" id="SSF48317">
    <property type="entry name" value="Acid phosphatase/Vanadium-dependent haloperoxidase"/>
    <property type="match status" value="1"/>
</dbReference>
<protein>
    <recommendedName>
        <fullName evidence="3">Phosphatidic acid phosphatase type 2/haloperoxidase domain-containing protein</fullName>
    </recommendedName>
</protein>
<keyword evidence="1" id="KW-1133">Transmembrane helix</keyword>
<proteinExistence type="predicted"/>
<dbReference type="AlphaFoldDB" id="A0A6C0IQL2"/>
<dbReference type="Gene3D" id="1.20.144.10">
    <property type="entry name" value="Phosphatidic acid phosphatase type 2/haloperoxidase"/>
    <property type="match status" value="1"/>
</dbReference>
<keyword evidence="1" id="KW-0472">Membrane</keyword>
<organism evidence="2">
    <name type="scientific">viral metagenome</name>
    <dbReference type="NCBI Taxonomy" id="1070528"/>
    <lineage>
        <taxon>unclassified sequences</taxon>
        <taxon>metagenomes</taxon>
        <taxon>organismal metagenomes</taxon>
    </lineage>
</organism>
<sequence length="187" mass="21796">MKFNIKKIITITTVYLIFVVFFKGYVAFSPTIPFYPNNNEEIKKVKEYIKNRTQDDIHFFYLTNKSIASAFLPYVNETKKELNKIILSARIQLIIYGNKYIINRARPEQVDPSIKPIDTSTAQSPAFPAGHAYQAHLLYKLLSKKYPEKEDLFKKLAYRCDICRVQAGLHYPSDGEYSRQLVDLFHS</sequence>
<dbReference type="EMBL" id="MN740239">
    <property type="protein sequence ID" value="QHT95282.1"/>
    <property type="molecule type" value="Genomic_DNA"/>
</dbReference>